<dbReference type="Pfam" id="PF00171">
    <property type="entry name" value="Aldedh"/>
    <property type="match status" value="1"/>
</dbReference>
<dbReference type="InterPro" id="IPR010061">
    <property type="entry name" value="MeMal-semiAld_DH"/>
</dbReference>
<accession>A0A9D0Z972</accession>
<organism evidence="4 5">
    <name type="scientific">Candidatus Onthenecus intestinigallinarum</name>
    <dbReference type="NCBI Taxonomy" id="2840875"/>
    <lineage>
        <taxon>Bacteria</taxon>
        <taxon>Bacillati</taxon>
        <taxon>Bacillota</taxon>
        <taxon>Clostridia</taxon>
        <taxon>Eubacteriales</taxon>
        <taxon>Candidatus Onthenecus</taxon>
    </lineage>
</organism>
<dbReference type="GO" id="GO:0006574">
    <property type="term" value="P:L-valine catabolic process"/>
    <property type="evidence" value="ECO:0007669"/>
    <property type="project" value="TreeGrafter"/>
</dbReference>
<evidence type="ECO:0000259" key="3">
    <source>
        <dbReference type="Pfam" id="PF00171"/>
    </source>
</evidence>
<evidence type="ECO:0000256" key="1">
    <source>
        <dbReference type="ARBA" id="ARBA00009986"/>
    </source>
</evidence>
<comment type="caution">
    <text evidence="4">The sequence shown here is derived from an EMBL/GenBank/DDBJ whole genome shotgun (WGS) entry which is preliminary data.</text>
</comment>
<reference evidence="4" key="2">
    <citation type="journal article" date="2021" name="PeerJ">
        <title>Extensive microbial diversity within the chicken gut microbiome revealed by metagenomics and culture.</title>
        <authorList>
            <person name="Gilroy R."/>
            <person name="Ravi A."/>
            <person name="Getino M."/>
            <person name="Pursley I."/>
            <person name="Horton D.L."/>
            <person name="Alikhan N.F."/>
            <person name="Baker D."/>
            <person name="Gharbi K."/>
            <person name="Hall N."/>
            <person name="Watson M."/>
            <person name="Adriaenssens E.M."/>
            <person name="Foster-Nyarko E."/>
            <person name="Jarju S."/>
            <person name="Secka A."/>
            <person name="Antonio M."/>
            <person name="Oren A."/>
            <person name="Chaudhuri R.R."/>
            <person name="La Ragione R."/>
            <person name="Hildebrand F."/>
            <person name="Pallen M.J."/>
        </authorList>
    </citation>
    <scope>NUCLEOTIDE SEQUENCE</scope>
    <source>
        <strain evidence="4">ChiSxjej2B14-6234</strain>
    </source>
</reference>
<reference evidence="4" key="1">
    <citation type="submission" date="2020-10" db="EMBL/GenBank/DDBJ databases">
        <authorList>
            <person name="Gilroy R."/>
        </authorList>
    </citation>
    <scope>NUCLEOTIDE SEQUENCE</scope>
    <source>
        <strain evidence="4">ChiSxjej2B14-6234</strain>
    </source>
</reference>
<dbReference type="FunFam" id="3.40.605.10:FF:000007">
    <property type="entry name" value="NAD/NADP-dependent betaine aldehyde dehydrogenase"/>
    <property type="match status" value="1"/>
</dbReference>
<dbReference type="InterPro" id="IPR016161">
    <property type="entry name" value="Ald_DH/histidinol_DH"/>
</dbReference>
<dbReference type="Proteomes" id="UP000886887">
    <property type="component" value="Unassembled WGS sequence"/>
</dbReference>
<dbReference type="FunFam" id="3.40.309.10:FF:000002">
    <property type="entry name" value="Methylmalonate-semialdehyde dehydrogenase (Acylating)"/>
    <property type="match status" value="1"/>
</dbReference>
<feature type="domain" description="Aldehyde dehydrogenase" evidence="3">
    <location>
        <begin position="17"/>
        <end position="483"/>
    </location>
</feature>
<proteinExistence type="inferred from homology"/>
<gene>
    <name evidence="4" type="ORF">IAB73_04530</name>
</gene>
<comment type="similarity">
    <text evidence="1">Belongs to the aldehyde dehydrogenase family.</text>
</comment>
<dbReference type="Gene3D" id="3.40.309.10">
    <property type="entry name" value="Aldehyde Dehydrogenase, Chain A, domain 2"/>
    <property type="match status" value="1"/>
</dbReference>
<dbReference type="CDD" id="cd07085">
    <property type="entry name" value="ALDH_F6_MMSDH"/>
    <property type="match status" value="1"/>
</dbReference>
<dbReference type="SUPFAM" id="SSF53720">
    <property type="entry name" value="ALDH-like"/>
    <property type="match status" value="1"/>
</dbReference>
<name>A0A9D0Z972_9FIRM</name>
<sequence length="505" mass="55238">MPQGTLERLRPYIDGAYVQSRTEKFTTVYDPSTGEAIAQAPCCTQQEVDAAIAAAAAAYPAWKRTPARKRAQLMYNLRNLIVRDMDELTMLVARENGKAWSEAAGDVGKALEMTELACSAPSLLMGESLQDTSSGYDTVLYREALGVCAGIAPWNFPAMIPMGWMAPLAIVCGNTFVLKPASTTPMTSLRFARLYEEAGFPRGVLNVVPCSRVEAETILTHPQVKAVTFVGSTSVGLHIYSTAAQHGKRVQALCEAKNHALVLRDAPITRTAAGIMNSAFGCAGERCMALPCVVVEEEIADALVAELVRLCRAQKVGPAYDKATRLGPVGSLSHRKFITDWIEKGVAEGAQLVLDGRGVQVPGYEGGYYLGHTIFDHVTEEMTIGQREVFGPVLCVKRVQSFEEGLEMMNRNPFANGSVIFTQNGYYAREFVMRTDGGMVGVNVGIPVPMGAFPFTGHKQSFFGDLHCHGKDAFRFYTEEKTVTTRWFDEEEMKKEHVDSWDGSL</sequence>
<evidence type="ECO:0000256" key="2">
    <source>
        <dbReference type="ARBA" id="ARBA00023002"/>
    </source>
</evidence>
<protein>
    <submittedName>
        <fullName evidence="4">CoA-acylating methylmalonate-semialdehyde dehydrogenase</fullName>
    </submittedName>
</protein>
<evidence type="ECO:0000313" key="4">
    <source>
        <dbReference type="EMBL" id="HIQ71459.1"/>
    </source>
</evidence>
<dbReference type="GO" id="GO:0006210">
    <property type="term" value="P:thymine catabolic process"/>
    <property type="evidence" value="ECO:0007669"/>
    <property type="project" value="TreeGrafter"/>
</dbReference>
<dbReference type="EMBL" id="DVFJ01000012">
    <property type="protein sequence ID" value="HIQ71459.1"/>
    <property type="molecule type" value="Genomic_DNA"/>
</dbReference>
<keyword evidence="2" id="KW-0560">Oxidoreductase</keyword>
<dbReference type="GO" id="GO:0004491">
    <property type="term" value="F:methylmalonate-semialdehyde dehydrogenase (acylating, NAD) activity"/>
    <property type="evidence" value="ECO:0007669"/>
    <property type="project" value="InterPro"/>
</dbReference>
<dbReference type="InterPro" id="IPR015590">
    <property type="entry name" value="Aldehyde_DH_dom"/>
</dbReference>
<dbReference type="NCBIfam" id="TIGR01722">
    <property type="entry name" value="MMSDH"/>
    <property type="match status" value="1"/>
</dbReference>
<evidence type="ECO:0000313" key="5">
    <source>
        <dbReference type="Proteomes" id="UP000886887"/>
    </source>
</evidence>
<dbReference type="AlphaFoldDB" id="A0A9D0Z972"/>
<dbReference type="Gene3D" id="3.40.605.10">
    <property type="entry name" value="Aldehyde Dehydrogenase, Chain A, domain 1"/>
    <property type="match status" value="1"/>
</dbReference>
<dbReference type="InterPro" id="IPR016162">
    <property type="entry name" value="Ald_DH_N"/>
</dbReference>
<dbReference type="InterPro" id="IPR016163">
    <property type="entry name" value="Ald_DH_C"/>
</dbReference>
<dbReference type="PANTHER" id="PTHR43866">
    <property type="entry name" value="MALONATE-SEMIALDEHYDE DEHYDROGENASE"/>
    <property type="match status" value="1"/>
</dbReference>
<dbReference type="PANTHER" id="PTHR43866:SF4">
    <property type="entry name" value="MALONATE-SEMIALDEHYDE DEHYDROGENASE"/>
    <property type="match status" value="1"/>
</dbReference>